<evidence type="ECO:0000313" key="4">
    <source>
        <dbReference type="Proteomes" id="UP000800094"/>
    </source>
</evidence>
<dbReference type="AlphaFoldDB" id="A0A6A6IR23"/>
<dbReference type="SUPFAM" id="SSF52949">
    <property type="entry name" value="Macro domain-like"/>
    <property type="match status" value="1"/>
</dbReference>
<dbReference type="InterPro" id="IPR043472">
    <property type="entry name" value="Macro_dom-like"/>
</dbReference>
<evidence type="ECO:0000256" key="1">
    <source>
        <dbReference type="SAM" id="MobiDB-lite"/>
    </source>
</evidence>
<feature type="region of interest" description="Disordered" evidence="1">
    <location>
        <begin position="83"/>
        <end position="134"/>
    </location>
</feature>
<dbReference type="InterPro" id="IPR012664">
    <property type="entry name" value="CHP02452"/>
</dbReference>
<dbReference type="RefSeq" id="XP_033687532.1">
    <property type="nucleotide sequence ID" value="XM_033828500.1"/>
</dbReference>
<dbReference type="EMBL" id="ML987192">
    <property type="protein sequence ID" value="KAF2252528.1"/>
    <property type="molecule type" value="Genomic_DNA"/>
</dbReference>
<dbReference type="PANTHER" id="PTHR35596:SF1">
    <property type="entry name" value="MICROBIAL-TYPE PARG CATALYTIC DOMAIN-CONTAINING PROTEIN"/>
    <property type="match status" value="1"/>
</dbReference>
<keyword evidence="4" id="KW-1185">Reference proteome</keyword>
<dbReference type="Pfam" id="PF10021">
    <property type="entry name" value="PARG_cat_microb"/>
    <property type="match status" value="1"/>
</dbReference>
<feature type="compositionally biased region" description="Polar residues" evidence="1">
    <location>
        <begin position="83"/>
        <end position="102"/>
    </location>
</feature>
<organism evidence="3 4">
    <name type="scientific">Trematosphaeria pertusa</name>
    <dbReference type="NCBI Taxonomy" id="390896"/>
    <lineage>
        <taxon>Eukaryota</taxon>
        <taxon>Fungi</taxon>
        <taxon>Dikarya</taxon>
        <taxon>Ascomycota</taxon>
        <taxon>Pezizomycotina</taxon>
        <taxon>Dothideomycetes</taxon>
        <taxon>Pleosporomycetidae</taxon>
        <taxon>Pleosporales</taxon>
        <taxon>Massarineae</taxon>
        <taxon>Trematosphaeriaceae</taxon>
        <taxon>Trematosphaeria</taxon>
    </lineage>
</organism>
<evidence type="ECO:0000313" key="3">
    <source>
        <dbReference type="EMBL" id="KAF2252528.1"/>
    </source>
</evidence>
<dbReference type="PANTHER" id="PTHR35596">
    <property type="entry name" value="DUF2263 DOMAIN-CONTAINING PROTEIN"/>
    <property type="match status" value="1"/>
</dbReference>
<dbReference type="NCBIfam" id="TIGR02452">
    <property type="entry name" value="TIGR02452 family protein"/>
    <property type="match status" value="1"/>
</dbReference>
<protein>
    <recommendedName>
        <fullName evidence="2">Microbial-type PARG catalytic domain-containing protein</fullName>
    </recommendedName>
</protein>
<gene>
    <name evidence="3" type="ORF">BU26DRAFT_517132</name>
</gene>
<feature type="domain" description="Microbial-type PARG catalytic" evidence="2">
    <location>
        <begin position="133"/>
        <end position="194"/>
    </location>
</feature>
<evidence type="ECO:0000259" key="2">
    <source>
        <dbReference type="Pfam" id="PF10021"/>
    </source>
</evidence>
<reference evidence="3" key="1">
    <citation type="journal article" date="2020" name="Stud. Mycol.">
        <title>101 Dothideomycetes genomes: a test case for predicting lifestyles and emergence of pathogens.</title>
        <authorList>
            <person name="Haridas S."/>
            <person name="Albert R."/>
            <person name="Binder M."/>
            <person name="Bloem J."/>
            <person name="Labutti K."/>
            <person name="Salamov A."/>
            <person name="Andreopoulos B."/>
            <person name="Baker S."/>
            <person name="Barry K."/>
            <person name="Bills G."/>
            <person name="Bluhm B."/>
            <person name="Cannon C."/>
            <person name="Castanera R."/>
            <person name="Culley D."/>
            <person name="Daum C."/>
            <person name="Ezra D."/>
            <person name="Gonzalez J."/>
            <person name="Henrissat B."/>
            <person name="Kuo A."/>
            <person name="Liang C."/>
            <person name="Lipzen A."/>
            <person name="Lutzoni F."/>
            <person name="Magnuson J."/>
            <person name="Mondo S."/>
            <person name="Nolan M."/>
            <person name="Ohm R."/>
            <person name="Pangilinan J."/>
            <person name="Park H.-J."/>
            <person name="Ramirez L."/>
            <person name="Alfaro M."/>
            <person name="Sun H."/>
            <person name="Tritt A."/>
            <person name="Yoshinaga Y."/>
            <person name="Zwiers L.-H."/>
            <person name="Turgeon B."/>
            <person name="Goodwin S."/>
            <person name="Spatafora J."/>
            <person name="Crous P."/>
            <person name="Grigoriev I."/>
        </authorList>
    </citation>
    <scope>NUCLEOTIDE SEQUENCE</scope>
    <source>
        <strain evidence="3">CBS 122368</strain>
    </source>
</reference>
<name>A0A6A6IR23_9PLEO</name>
<dbReference type="Gene3D" id="3.40.220.10">
    <property type="entry name" value="Leucine Aminopeptidase, subunit E, domain 1"/>
    <property type="match status" value="1"/>
</dbReference>
<dbReference type="GeneID" id="54581830"/>
<accession>A0A6A6IR23</accession>
<proteinExistence type="predicted"/>
<sequence length="334" mass="35736">MNRRLQLRHVAAETVSVLPDLLAQLAGFDAAESTLYHLKDLAPLDPNDCPGIAFPSGNPLAGQKGTRIRVYNKDTFDTALQLQPGTNYTTVHPSQGAPASSDGQEKADEGDTPAKMTDSNPADPSSSPPQQPLKPVCVLNLASEKHAGGGWLNGALAQEEALCYRSSLSLSLHKTYYPLPTLSAIFSPSVLLLRTSLSSGHTLLHPWDPVASLPITSVISVAGLRHPAVTSEGKFKDDVNRETTKSKIRLTLRVAAREGHRKLVLGALGCGVFGNPSGEVAECFLEVLREEEFQGGWWEDVVFAILDNVRGAEGGKDGSGNYGVFYRALDGQVV</sequence>
<dbReference type="InterPro" id="IPR019261">
    <property type="entry name" value="PARG_cat_microbial"/>
</dbReference>
<dbReference type="OrthoDB" id="9985428at2759"/>
<dbReference type="Proteomes" id="UP000800094">
    <property type="component" value="Unassembled WGS sequence"/>
</dbReference>